<dbReference type="InterPro" id="IPR049132">
    <property type="entry name" value="FAN1-like_euk"/>
</dbReference>
<dbReference type="InterPro" id="IPR049125">
    <property type="entry name" value="FAN1-like_WH"/>
</dbReference>
<sequence>MSLADFWDIQRPAVKRIKREERCLQPSRPQGASGARSKYNGDEDAEGTSSTSLVDPDDIGPLPVIIVASVDDKNGMEPQLESGQTELESSLLPVKTDPEAIEQYEAIWAAATGTAGAALLKVQEEEQQQEPSIRERLETRKWQKGRSSIYVDAFNLALETVLDEEAHLFDEAEREVFRHWQELPYESQYLYVRLFLRKTAAWHRISRLGYYQDIADLPRAVDDLRRARSLPGPSTGATDNPAQSEDVVLSDSIAFAEGIEEITTLEEASTLLLLEELKELAKEAKISGKNKKELLAALRQSSQTQTGLGRNGKDGKLQSQKENRDAHFLRKILDHTGDCIRLSSAPLKLFERVHLVFYRSTEWTEKSLTTIILAKISRKIFPDYVVSRSTAIFPTRAALLEFEAALRTQFQVDNLLESNGAPTTERWQAVKDLCEGVYPRWKALLEQEQRKEERVYQSGEGAYLRRFSPAWVYTRIIHKGLHSLGRFKEHKREHELLTELLDQRLFHAARRGYWYQRKALLEEHYMQSMTSPDGRSEDVWKKHWKKVALRTCESGLQDLDCHVIYHYDLQKRIMKLEKSLRVVKREQHDFGYAILIKPEERVVHGIRVEKDDTSNGNASRTNADTLSRRGRPTVWIDEREGGGECRVESMCLSWYRDNGWKGYHSEGGIVRTLFGYLFYDVLFTYVPNVFQTPFQTCPLDLHTDAFYMSRASEINHRLVQIANGEAERIIREVHDRESPKQTCVVGIDWSFSLDDLVEIVQCFRGGSLATICKVMAQEYRQRGGGIPDLFLWNIGTGEVMFSEVKSENDCLSDTQRLWIHVLMGAGIRVELCNVVAREVRYM</sequence>
<dbReference type="AlphaFoldDB" id="A0A232M1M0"/>
<evidence type="ECO:0000313" key="11">
    <source>
        <dbReference type="EMBL" id="OXV10305.1"/>
    </source>
</evidence>
<comment type="function">
    <text evidence="8">Nuclease required for the repair of DNA interstrand cross-links (ICL). Acts as a 5'-3' exonuclease that anchors at a cut end of DNA and cleaves DNA successively at every third nucleotide, allowing to excise an ICL from one strand through flanking incisions.</text>
</comment>
<keyword evidence="8" id="KW-0539">Nucleus</keyword>
<dbReference type="GO" id="GO:0017108">
    <property type="term" value="F:5'-flap endonuclease activity"/>
    <property type="evidence" value="ECO:0007669"/>
    <property type="project" value="TreeGrafter"/>
</dbReference>
<dbReference type="GO" id="GO:0004528">
    <property type="term" value="F:phosphodiesterase I activity"/>
    <property type="evidence" value="ECO:0007669"/>
    <property type="project" value="UniProtKB-EC"/>
</dbReference>
<dbReference type="SMART" id="SM00990">
    <property type="entry name" value="VRR_NUC"/>
    <property type="match status" value="1"/>
</dbReference>
<dbReference type="GO" id="GO:0070336">
    <property type="term" value="F:flap-structured DNA binding"/>
    <property type="evidence" value="ECO:0007669"/>
    <property type="project" value="TreeGrafter"/>
</dbReference>
<dbReference type="Pfam" id="PF21315">
    <property type="entry name" value="FAN1_HTH"/>
    <property type="match status" value="1"/>
</dbReference>
<comment type="caution">
    <text evidence="11">The sequence shown here is derived from an EMBL/GenBank/DDBJ whole genome shotgun (WGS) entry which is preliminary data.</text>
</comment>
<keyword evidence="3 8" id="KW-0540">Nuclease</keyword>
<keyword evidence="5 8" id="KW-0378">Hydrolase</keyword>
<dbReference type="Pfam" id="PF08774">
    <property type="entry name" value="VRR_NUC"/>
    <property type="match status" value="1"/>
</dbReference>
<keyword evidence="6 8" id="KW-0460">Magnesium</keyword>
<dbReference type="Proteomes" id="UP000243515">
    <property type="component" value="Unassembled WGS sequence"/>
</dbReference>
<organism evidence="11 12">
    <name type="scientific">Elaphomyces granulatus</name>
    <dbReference type="NCBI Taxonomy" id="519963"/>
    <lineage>
        <taxon>Eukaryota</taxon>
        <taxon>Fungi</taxon>
        <taxon>Dikarya</taxon>
        <taxon>Ascomycota</taxon>
        <taxon>Pezizomycotina</taxon>
        <taxon>Eurotiomycetes</taxon>
        <taxon>Eurotiomycetidae</taxon>
        <taxon>Eurotiales</taxon>
        <taxon>Elaphomycetaceae</taxon>
        <taxon>Elaphomyces</taxon>
    </lineage>
</organism>
<evidence type="ECO:0000256" key="3">
    <source>
        <dbReference type="ARBA" id="ARBA00022722"/>
    </source>
</evidence>
<feature type="domain" description="VRR-NUC" evidence="10">
    <location>
        <begin position="721"/>
        <end position="836"/>
    </location>
</feature>
<reference evidence="11 12" key="1">
    <citation type="journal article" date="2015" name="Environ. Microbiol.">
        <title>Metagenome sequence of Elaphomyces granulatus from sporocarp tissue reveals Ascomycota ectomycorrhizal fingerprints of genome expansion and a Proteobacteria-rich microbiome.</title>
        <authorList>
            <person name="Quandt C.A."/>
            <person name="Kohler A."/>
            <person name="Hesse C.N."/>
            <person name="Sharpton T.J."/>
            <person name="Martin F."/>
            <person name="Spatafora J.W."/>
        </authorList>
    </citation>
    <scope>NUCLEOTIDE SEQUENCE [LARGE SCALE GENOMIC DNA]</scope>
    <source>
        <strain evidence="11 12">OSC145934</strain>
    </source>
</reference>
<keyword evidence="8" id="KW-0234">DNA repair</keyword>
<dbReference type="InterPro" id="IPR011856">
    <property type="entry name" value="tRNA_endonuc-like_dom_sf"/>
</dbReference>
<proteinExistence type="inferred from homology"/>
<dbReference type="FunFam" id="3.40.1350.10:FF:000009">
    <property type="entry name" value="Fanconi-associated nuclease"/>
    <property type="match status" value="1"/>
</dbReference>
<comment type="subcellular location">
    <subcellularLocation>
        <location evidence="8">Nucleus</location>
    </subcellularLocation>
</comment>
<evidence type="ECO:0000256" key="2">
    <source>
        <dbReference type="ARBA" id="ARBA00005533"/>
    </source>
</evidence>
<evidence type="ECO:0000256" key="8">
    <source>
        <dbReference type="RuleBase" id="RU365033"/>
    </source>
</evidence>
<comment type="catalytic activity">
    <reaction evidence="1 8">
        <text>Hydrolytically removes 5'-nucleotides successively from the 3'-hydroxy termini of 3'-hydroxy-terminated oligonucleotides.</text>
        <dbReference type="EC" id="3.1.4.1"/>
    </reaction>
</comment>
<dbReference type="OrthoDB" id="76364at2759"/>
<dbReference type="InterPro" id="IPR033315">
    <property type="entry name" value="Fan1-like"/>
</dbReference>
<evidence type="ECO:0000256" key="1">
    <source>
        <dbReference type="ARBA" id="ARBA00000983"/>
    </source>
</evidence>
<dbReference type="GO" id="GO:0008409">
    <property type="term" value="F:5'-3' exonuclease activity"/>
    <property type="evidence" value="ECO:0007669"/>
    <property type="project" value="TreeGrafter"/>
</dbReference>
<dbReference type="Pfam" id="PF21170">
    <property type="entry name" value="FAN1_TPR"/>
    <property type="match status" value="1"/>
</dbReference>
<dbReference type="EMBL" id="NPHW01003008">
    <property type="protein sequence ID" value="OXV10305.1"/>
    <property type="molecule type" value="Genomic_DNA"/>
</dbReference>
<dbReference type="CDD" id="cd22326">
    <property type="entry name" value="FAN1-like"/>
    <property type="match status" value="1"/>
</dbReference>
<dbReference type="Gene3D" id="3.40.1350.10">
    <property type="match status" value="1"/>
</dbReference>
<accession>A0A232M1M0</accession>
<evidence type="ECO:0000256" key="4">
    <source>
        <dbReference type="ARBA" id="ARBA00022723"/>
    </source>
</evidence>
<keyword evidence="8" id="KW-0227">DNA damage</keyword>
<name>A0A232M1M0_9EURO</name>
<evidence type="ECO:0000256" key="7">
    <source>
        <dbReference type="ARBA" id="ARBA00023211"/>
    </source>
</evidence>
<dbReference type="InterPro" id="IPR014883">
    <property type="entry name" value="VRR_NUC"/>
</dbReference>
<keyword evidence="12" id="KW-1185">Reference proteome</keyword>
<evidence type="ECO:0000256" key="6">
    <source>
        <dbReference type="ARBA" id="ARBA00022842"/>
    </source>
</evidence>
<evidence type="ECO:0000259" key="10">
    <source>
        <dbReference type="SMART" id="SM00990"/>
    </source>
</evidence>
<dbReference type="EC" id="3.1.4.1" evidence="8"/>
<evidence type="ECO:0000256" key="9">
    <source>
        <dbReference type="SAM" id="MobiDB-lite"/>
    </source>
</evidence>
<evidence type="ECO:0000313" key="12">
    <source>
        <dbReference type="Proteomes" id="UP000243515"/>
    </source>
</evidence>
<feature type="region of interest" description="Disordered" evidence="9">
    <location>
        <begin position="18"/>
        <end position="58"/>
    </location>
</feature>
<dbReference type="GO" id="GO:0005634">
    <property type="term" value="C:nucleus"/>
    <property type="evidence" value="ECO:0007669"/>
    <property type="project" value="UniProtKB-SubCell"/>
</dbReference>
<dbReference type="GO" id="GO:0036297">
    <property type="term" value="P:interstrand cross-link repair"/>
    <property type="evidence" value="ECO:0007669"/>
    <property type="project" value="InterPro"/>
</dbReference>
<gene>
    <name evidence="11" type="ORF">Egran_01933</name>
</gene>
<dbReference type="PANTHER" id="PTHR15749:SF4">
    <property type="entry name" value="FANCONI-ASSOCIATED NUCLEASE 1"/>
    <property type="match status" value="1"/>
</dbReference>
<protein>
    <recommendedName>
        <fullName evidence="8">Fanconi-associated nuclease</fullName>
        <ecNumber evidence="8">3.1.4.1</ecNumber>
    </recommendedName>
</protein>
<dbReference type="PANTHER" id="PTHR15749">
    <property type="entry name" value="FANCONI-ASSOCIATED NUCLEASE 1"/>
    <property type="match status" value="1"/>
</dbReference>
<comment type="similarity">
    <text evidence="2 8">Belongs to the FAN1 family.</text>
</comment>
<dbReference type="GO" id="GO:0046872">
    <property type="term" value="F:metal ion binding"/>
    <property type="evidence" value="ECO:0007669"/>
    <property type="project" value="UniProtKB-KW"/>
</dbReference>
<comment type="cofactor">
    <cofactor evidence="8">
        <name>Mg(2+)</name>
        <dbReference type="ChEBI" id="CHEBI:18420"/>
    </cofactor>
    <cofactor evidence="8">
        <name>Mn(2+)</name>
        <dbReference type="ChEBI" id="CHEBI:29035"/>
    </cofactor>
</comment>
<keyword evidence="7 8" id="KW-0464">Manganese</keyword>
<dbReference type="InterPro" id="IPR049126">
    <property type="entry name" value="FAN1-like_TPR"/>
</dbReference>
<keyword evidence="4 8" id="KW-0479">Metal-binding</keyword>
<evidence type="ECO:0000256" key="5">
    <source>
        <dbReference type="ARBA" id="ARBA00022801"/>
    </source>
</evidence>